<evidence type="ECO:0000313" key="1">
    <source>
        <dbReference type="EMBL" id="MBX43017.1"/>
    </source>
</evidence>
<dbReference type="EMBL" id="GGEC01062533">
    <property type="protein sequence ID" value="MBX43017.1"/>
    <property type="molecule type" value="Transcribed_RNA"/>
</dbReference>
<reference evidence="1" key="1">
    <citation type="submission" date="2018-02" db="EMBL/GenBank/DDBJ databases">
        <title>Rhizophora mucronata_Transcriptome.</title>
        <authorList>
            <person name="Meera S.P."/>
            <person name="Sreeshan A."/>
            <person name="Augustine A."/>
        </authorList>
    </citation>
    <scope>NUCLEOTIDE SEQUENCE</scope>
    <source>
        <tissue evidence="1">Leaf</tissue>
    </source>
</reference>
<organism evidence="1">
    <name type="scientific">Rhizophora mucronata</name>
    <name type="common">Asiatic mangrove</name>
    <dbReference type="NCBI Taxonomy" id="61149"/>
    <lineage>
        <taxon>Eukaryota</taxon>
        <taxon>Viridiplantae</taxon>
        <taxon>Streptophyta</taxon>
        <taxon>Embryophyta</taxon>
        <taxon>Tracheophyta</taxon>
        <taxon>Spermatophyta</taxon>
        <taxon>Magnoliopsida</taxon>
        <taxon>eudicotyledons</taxon>
        <taxon>Gunneridae</taxon>
        <taxon>Pentapetalae</taxon>
        <taxon>rosids</taxon>
        <taxon>fabids</taxon>
        <taxon>Malpighiales</taxon>
        <taxon>Rhizophoraceae</taxon>
        <taxon>Rhizophora</taxon>
    </lineage>
</organism>
<proteinExistence type="predicted"/>
<sequence>MTLTRNALHIKIFLSHQFAHKVSRYFHPTR</sequence>
<accession>A0A2P2NKL8</accession>
<protein>
    <submittedName>
        <fullName evidence="1">Uncharacterized protein</fullName>
    </submittedName>
</protein>
<name>A0A2P2NKL8_RHIMU</name>
<dbReference type="AlphaFoldDB" id="A0A2P2NKL8"/>